<dbReference type="OrthoDB" id="9792003at2"/>
<evidence type="ECO:0000313" key="6">
    <source>
        <dbReference type="Proteomes" id="UP000319514"/>
    </source>
</evidence>
<dbReference type="NCBIfam" id="NF004826">
    <property type="entry name" value="PRK06182.1"/>
    <property type="match status" value="1"/>
</dbReference>
<name>A0A542ZNQ3_9MICO</name>
<protein>
    <submittedName>
        <fullName evidence="5">NADP-dependent 3-hydroxy acid dehydrogenase YdfG</fullName>
    </submittedName>
</protein>
<dbReference type="AlphaFoldDB" id="A0A542ZNQ3"/>
<comment type="similarity">
    <text evidence="1 3">Belongs to the short-chain dehydrogenases/reductases (SDR) family.</text>
</comment>
<dbReference type="RefSeq" id="WP_141789689.1">
    <property type="nucleotide sequence ID" value="NZ_BAAAKX010000011.1"/>
</dbReference>
<evidence type="ECO:0000256" key="2">
    <source>
        <dbReference type="ARBA" id="ARBA00023002"/>
    </source>
</evidence>
<dbReference type="PANTHER" id="PTHR44169">
    <property type="entry name" value="NADPH-DEPENDENT 1-ACYLDIHYDROXYACETONE PHOSPHATE REDUCTASE"/>
    <property type="match status" value="1"/>
</dbReference>
<dbReference type="GO" id="GO:0016491">
    <property type="term" value="F:oxidoreductase activity"/>
    <property type="evidence" value="ECO:0007669"/>
    <property type="project" value="UniProtKB-KW"/>
</dbReference>
<reference evidence="5 6" key="1">
    <citation type="submission" date="2019-06" db="EMBL/GenBank/DDBJ databases">
        <title>Sequencing the genomes of 1000 actinobacteria strains.</title>
        <authorList>
            <person name="Klenk H.-P."/>
        </authorList>
    </citation>
    <scope>NUCLEOTIDE SEQUENCE [LARGE SCALE GENOMIC DNA]</scope>
    <source>
        <strain evidence="5 6">DSM 18082</strain>
    </source>
</reference>
<dbReference type="PRINTS" id="PR00080">
    <property type="entry name" value="SDRFAMILY"/>
</dbReference>
<dbReference type="InterPro" id="IPR057326">
    <property type="entry name" value="KR_dom"/>
</dbReference>
<keyword evidence="2" id="KW-0560">Oxidoreductase</keyword>
<sequence>MTSPDPVLITGCSSGIGEATALMLVRAGHTVYATARRPETLADLEIAGARILALDVTDEESMAAAVKTVEDEQGSVGTLVNNAGYGEYGPVEETDLARVRTMFETNVFGLSRLTQLVLPGMRRAGRGRVVNISSMGGRIVFPVGGYYHASKYAVEAISDALRVEVKPFGIDVVVVEPGLIRTGFEGRVNEGIASDAGLTSGQSAYAELLAKSEKATADSYSTRLAVGPDSVAKVVLKAVEADRPRTRYVVTPAARAMIALRKLGGDRVWDTFVRAQFKL</sequence>
<evidence type="ECO:0000259" key="4">
    <source>
        <dbReference type="SMART" id="SM00822"/>
    </source>
</evidence>
<organism evidence="5 6">
    <name type="scientific">Oryzihumus leptocrescens</name>
    <dbReference type="NCBI Taxonomy" id="297536"/>
    <lineage>
        <taxon>Bacteria</taxon>
        <taxon>Bacillati</taxon>
        <taxon>Actinomycetota</taxon>
        <taxon>Actinomycetes</taxon>
        <taxon>Micrococcales</taxon>
        <taxon>Intrasporangiaceae</taxon>
        <taxon>Oryzihumus</taxon>
    </lineage>
</organism>
<keyword evidence="6" id="KW-1185">Reference proteome</keyword>
<dbReference type="Gene3D" id="3.40.50.720">
    <property type="entry name" value="NAD(P)-binding Rossmann-like Domain"/>
    <property type="match status" value="1"/>
</dbReference>
<evidence type="ECO:0000313" key="5">
    <source>
        <dbReference type="EMBL" id="TQL61972.1"/>
    </source>
</evidence>
<dbReference type="PRINTS" id="PR00081">
    <property type="entry name" value="GDHRDH"/>
</dbReference>
<comment type="caution">
    <text evidence="5">The sequence shown here is derived from an EMBL/GenBank/DDBJ whole genome shotgun (WGS) entry which is preliminary data.</text>
</comment>
<dbReference type="CDD" id="cd05374">
    <property type="entry name" value="17beta-HSD-like_SDR_c"/>
    <property type="match status" value="1"/>
</dbReference>
<dbReference type="SUPFAM" id="SSF51735">
    <property type="entry name" value="NAD(P)-binding Rossmann-fold domains"/>
    <property type="match status" value="1"/>
</dbReference>
<gene>
    <name evidence="5" type="ORF">FB474_3398</name>
</gene>
<dbReference type="Proteomes" id="UP000319514">
    <property type="component" value="Unassembled WGS sequence"/>
</dbReference>
<dbReference type="InterPro" id="IPR002347">
    <property type="entry name" value="SDR_fam"/>
</dbReference>
<dbReference type="Pfam" id="PF00106">
    <property type="entry name" value="adh_short"/>
    <property type="match status" value="1"/>
</dbReference>
<evidence type="ECO:0000256" key="1">
    <source>
        <dbReference type="ARBA" id="ARBA00006484"/>
    </source>
</evidence>
<accession>A0A542ZNQ3</accession>
<feature type="domain" description="Ketoreductase" evidence="4">
    <location>
        <begin position="5"/>
        <end position="183"/>
    </location>
</feature>
<dbReference type="EMBL" id="VFOQ01000001">
    <property type="protein sequence ID" value="TQL61972.1"/>
    <property type="molecule type" value="Genomic_DNA"/>
</dbReference>
<dbReference type="InterPro" id="IPR036291">
    <property type="entry name" value="NAD(P)-bd_dom_sf"/>
</dbReference>
<evidence type="ECO:0000256" key="3">
    <source>
        <dbReference type="RuleBase" id="RU000363"/>
    </source>
</evidence>
<proteinExistence type="inferred from homology"/>
<dbReference type="SMART" id="SM00822">
    <property type="entry name" value="PKS_KR"/>
    <property type="match status" value="1"/>
</dbReference>
<dbReference type="PANTHER" id="PTHR44169:SF6">
    <property type="entry name" value="NADPH-DEPENDENT 1-ACYLDIHYDROXYACETONE PHOSPHATE REDUCTASE"/>
    <property type="match status" value="1"/>
</dbReference>